<dbReference type="InterPro" id="IPR036116">
    <property type="entry name" value="FN3_sf"/>
</dbReference>
<gene>
    <name evidence="3" type="ORF">EJQ19_06095</name>
</gene>
<dbReference type="SMART" id="SM00060">
    <property type="entry name" value="FN3"/>
    <property type="match status" value="1"/>
</dbReference>
<dbReference type="InterPro" id="IPR018905">
    <property type="entry name" value="A-galactase_NEW3"/>
</dbReference>
<dbReference type="PROSITE" id="PS51272">
    <property type="entry name" value="SLH"/>
    <property type="match status" value="3"/>
</dbReference>
<evidence type="ECO:0000313" key="3">
    <source>
        <dbReference type="EMBL" id="RTE10833.1"/>
    </source>
</evidence>
<dbReference type="CDD" id="cd00063">
    <property type="entry name" value="FN3"/>
    <property type="match status" value="1"/>
</dbReference>
<name>A0A3S0CX81_9BACL</name>
<dbReference type="InterPro" id="IPR010502">
    <property type="entry name" value="Carb-bd_dom_fam9"/>
</dbReference>
<dbReference type="GO" id="GO:0030246">
    <property type="term" value="F:carbohydrate binding"/>
    <property type="evidence" value="ECO:0007669"/>
    <property type="project" value="InterPro"/>
</dbReference>
<feature type="chain" id="PRO_5018782903" description="SLH domain-containing protein" evidence="1">
    <location>
        <begin position="28"/>
        <end position="2172"/>
    </location>
</feature>
<dbReference type="InterPro" id="IPR017853">
    <property type="entry name" value="GH"/>
</dbReference>
<feature type="domain" description="SLH" evidence="2">
    <location>
        <begin position="1987"/>
        <end position="2047"/>
    </location>
</feature>
<dbReference type="CDD" id="cd09621">
    <property type="entry name" value="CBM9_like_5"/>
    <property type="match status" value="1"/>
</dbReference>
<proteinExistence type="predicted"/>
<evidence type="ECO:0000313" key="4">
    <source>
        <dbReference type="Proteomes" id="UP000276128"/>
    </source>
</evidence>
<dbReference type="SUPFAM" id="SSF51445">
    <property type="entry name" value="(Trans)glycosidases"/>
    <property type="match status" value="1"/>
</dbReference>
<protein>
    <recommendedName>
        <fullName evidence="2">SLH domain-containing protein</fullName>
    </recommendedName>
</protein>
<reference evidence="3 4" key="1">
    <citation type="submission" date="2018-12" db="EMBL/GenBank/DDBJ databases">
        <title>Bacillus ochoae sp. nov., Paenibacillus whitsoniae sp. nov., Paenibacillus spiritus sp. nov. Isolated from the Mars Exploration Rover during spacecraft assembly.</title>
        <authorList>
            <person name="Seuylemezian A."/>
            <person name="Vaishampayan P."/>
        </authorList>
    </citation>
    <scope>NUCLEOTIDE SEQUENCE [LARGE SCALE GENOMIC DNA]</scope>
    <source>
        <strain evidence="3 4">MER 54</strain>
    </source>
</reference>
<evidence type="ECO:0000256" key="1">
    <source>
        <dbReference type="SAM" id="SignalP"/>
    </source>
</evidence>
<dbReference type="InterPro" id="IPR001119">
    <property type="entry name" value="SLH_dom"/>
</dbReference>
<dbReference type="OrthoDB" id="581851at2"/>
<feature type="domain" description="SLH" evidence="2">
    <location>
        <begin position="2115"/>
        <end position="2172"/>
    </location>
</feature>
<dbReference type="Gene3D" id="3.20.20.80">
    <property type="entry name" value="Glycosidases"/>
    <property type="match status" value="1"/>
</dbReference>
<dbReference type="PANTHER" id="PTHR12631">
    <property type="entry name" value="ALPHA-L-IDURONIDASE"/>
    <property type="match status" value="1"/>
</dbReference>
<dbReference type="Proteomes" id="UP000276128">
    <property type="component" value="Unassembled WGS sequence"/>
</dbReference>
<dbReference type="GO" id="GO:0016052">
    <property type="term" value="P:carbohydrate catabolic process"/>
    <property type="evidence" value="ECO:0007669"/>
    <property type="project" value="InterPro"/>
</dbReference>
<dbReference type="EMBL" id="RXHU01000015">
    <property type="protein sequence ID" value="RTE10833.1"/>
    <property type="molecule type" value="Genomic_DNA"/>
</dbReference>
<dbReference type="InterPro" id="IPR013783">
    <property type="entry name" value="Ig-like_fold"/>
</dbReference>
<dbReference type="Pfam" id="PF10633">
    <property type="entry name" value="NPCBM_assoc"/>
    <property type="match status" value="1"/>
</dbReference>
<dbReference type="Gene3D" id="2.60.40.1190">
    <property type="match status" value="1"/>
</dbReference>
<sequence length="2172" mass="236337">MKRNWIRALCLLLAVLLLPWYSLSAEATEATPLFTDSFAGGLGNWDLFGSTAWTIEGSGEAAQLKGATSTTSPQRAVVKSSKLPYSSTDYNVGFSAKGDRFRAIFRYSSGTNYYFLEFKNTKSVELWKYPNSSTNVQVGTPVDIGSAISGFNLTDWHQYQIEVKGSNFKLSIDGVAVTTFTDTSLIEGGVGFSVKSIGPAVSLNVDQLTVSPIVAQPAFTIEHTPMSEIPYYADLPVSFTLTGSRSPVSAEIHYGYGDEALDQAIQATGSGNGPYTGTIAGTNQFSHIRYYLTAQDGEGRTTRYPGTGAMTVSIGEIVPYVNDFEGETVNAAPAGWKVGGNTRVIQLPDGNKVFNLNGSGSAKLNLPMYQNADNFVVKFKAKYERTSTAVQNTWRFRYRATDDANNNALEWATHNSKYFLMRKTTLGGNYYIANYVKSLLDEWHDYELRISGITHKLFIDGVEIASGDDSDPLALKKGYFQWNVVGGINLLIDNLDIEPIQSPYVIDLQPSGNYAGIYTQAEPPGFKLALEAGAEAHAIQIDYTVRRADGNQAVVASGTKTYNLDKYAKTTDTEAFTPNIRDIGTYEVSAQFKVDGITQPSKSKKMRLVVVNKAAPVQTPDLDNESKFGLNTHYALNWNDDIIDGARKLGARSHRSGITWDDVDKHAQNASGNPVYDYSRVDQQLDKLFSYGFNQITVLGIDRNAYYQEGTVNTTSSLKALGDFVANTVNRYKGRIRQWEMPNEPEIFSKPYVPSEFVQLQKVAYLNMKKADPDAMLLAGDHTSSVRSVLPKELEAGSFDYADAYSYHPYVYNSMPDGNLQAMMDGVKDLVNAYGGWKDYYLTEGGWPTAKAGYPSVSEETQRDYIVRAFLNYMVTDQVKAYEYYNYKNDGTDDRYYDIFWGITDNDGRPKLAYAAVNQLMTTLDQAKYIGTWDTSDPDVAVQVFLNDGVPVVVAWKKVDHKDNPAVKPPVSTITLPFSPAGASVKNINGVNEPVQSAANGDVQLTVSGSPIYITGASADFVFKSAVKLLSSKRQQAEGKLILAQKSGGGAVIAADLAELNRIQTQLASAMASGSQAAGVEQGIKDIYALMAQIAGQIKDGSLEQAPGYVALEALYNMAESTSVALVYALHGLGSNHLDYASAVQATTTAFNAKKGDYSVMPISTAAVLRLNRYGRLAEAAQSRGSYAESYAYNVLAREFTNAATAIIDSEGAKFIGVLANVVPTQANGEAGYANTLTLSLVNNTDAPQEVTVQLKVPDGWEASQSAPASSVLTIPAQSSLDTPYSVLVPENTLKGRYDVRFDILHHGAPFDVKNVQLTVEDGLDVKLLPAKMTIEQLDVLSVQLTGTSSFAKTGKVTIKGPDGVFLEPVTTDTFSNLQKGSVARMDFQWNYHQPVPFNEYTVDMQIEETSRNKVIYHDPALPLEFNLIQEAGVITIDGDLSDWQDAFPFHLRSKSQHSSGYRDPANLEATAYAKWAPDGMYVAVSVQDDIHKQSENAANMWKNDSVQVSLDPLNNREAPYGADDTEWGFALTDDGRPLVNIFNSSQPNPNGDISGQTPFQAIRDEAAHRTIYELKIPASYVKDLKPQLGGKIGFNVAVNDADLQNGRDDFIQWTQGTADSKNTALYDAFAFIHYTPPTPVEPTVDMAAPVWPADARVTAADVGTDRVSLSWTTAQDDTAVTGYQIIYGEHVSASVSGAVYTSVSGAVYGMADGIVTGSVYNSVYTAASSQLITGLTPNTPYTFIVHARDAAGNWSERGLYTALLTKAVESGCSNCGGSAPSSPSIAPVEQTPVGTAERRVVSVQELAGLTAGKKIIALDPTKTEVILPINASSLLNGEDLRIDSAAAGVSAVIPAANLEQLGKLLSEQEKSGGYIVFRVQSETGSERELAQASSSRQGLQLQGASFRFELKVGSGERSVKPSAFAEPVLIELPINENGVDIELLGIYYDNEQSGNWDYIGGETDRGKQGKITAAVSHFSRYAVMTFDKTYSDVGPDHWAYQALHVLTAKHIVQGQTESLYAPDAPTTRAEFAVLLVRLLGLQDATQDKLPFKDVPENAWYKKELQIAYHSGLIQGVSGDSFAPDSLITREEMAVLMVRAYSYRYGAPTSHSDLLVGYADGDNAAEWARNGINQAIELGLMTGQADRQFGPRIEANRAETAQVIYNYLFKQR</sequence>
<dbReference type="InterPro" id="IPR051923">
    <property type="entry name" value="Glycosyl_Hydrolase_39"/>
</dbReference>
<keyword evidence="4" id="KW-1185">Reference proteome</keyword>
<dbReference type="Pfam" id="PF00395">
    <property type="entry name" value="SLH"/>
    <property type="match status" value="3"/>
</dbReference>
<dbReference type="SUPFAM" id="SSF49344">
    <property type="entry name" value="CBD9-like"/>
    <property type="match status" value="1"/>
</dbReference>
<dbReference type="Gene3D" id="2.60.40.10">
    <property type="entry name" value="Immunoglobulins"/>
    <property type="match status" value="2"/>
</dbReference>
<dbReference type="PANTHER" id="PTHR12631:SF10">
    <property type="entry name" value="BETA-XYLOSIDASE-LIKE PROTEIN-RELATED"/>
    <property type="match status" value="1"/>
</dbReference>
<accession>A0A3S0CX81</accession>
<feature type="signal peptide" evidence="1">
    <location>
        <begin position="1"/>
        <end position="27"/>
    </location>
</feature>
<organism evidence="3 4">
    <name type="scientific">Paenibacillus whitsoniae</name>
    <dbReference type="NCBI Taxonomy" id="2496558"/>
    <lineage>
        <taxon>Bacteria</taxon>
        <taxon>Bacillati</taxon>
        <taxon>Bacillota</taxon>
        <taxon>Bacilli</taxon>
        <taxon>Bacillales</taxon>
        <taxon>Paenibacillaceae</taxon>
        <taxon>Paenibacillus</taxon>
    </lineage>
</organism>
<dbReference type="Gene3D" id="2.60.120.560">
    <property type="entry name" value="Exo-inulinase, domain 1"/>
    <property type="match status" value="2"/>
</dbReference>
<dbReference type="SUPFAM" id="SSF49265">
    <property type="entry name" value="Fibronectin type III"/>
    <property type="match status" value="1"/>
</dbReference>
<keyword evidence="1" id="KW-0732">Signal</keyword>
<dbReference type="RefSeq" id="WP_126140296.1">
    <property type="nucleotide sequence ID" value="NZ_RXHU01000015.1"/>
</dbReference>
<dbReference type="Pfam" id="PF06452">
    <property type="entry name" value="CBM9_1"/>
    <property type="match status" value="1"/>
</dbReference>
<comment type="caution">
    <text evidence="3">The sequence shown here is derived from an EMBL/GenBank/DDBJ whole genome shotgun (WGS) entry which is preliminary data.</text>
</comment>
<dbReference type="Pfam" id="PF00041">
    <property type="entry name" value="fn3"/>
    <property type="match status" value="1"/>
</dbReference>
<feature type="domain" description="SLH" evidence="2">
    <location>
        <begin position="2048"/>
        <end position="2111"/>
    </location>
</feature>
<dbReference type="InterPro" id="IPR003961">
    <property type="entry name" value="FN3_dom"/>
</dbReference>
<evidence type="ECO:0000259" key="2">
    <source>
        <dbReference type="PROSITE" id="PS51272"/>
    </source>
</evidence>
<dbReference type="GO" id="GO:0004553">
    <property type="term" value="F:hydrolase activity, hydrolyzing O-glycosyl compounds"/>
    <property type="evidence" value="ECO:0007669"/>
    <property type="project" value="InterPro"/>
</dbReference>